<comment type="caution">
    <text evidence="2">The sequence shown here is derived from an EMBL/GenBank/DDBJ whole genome shotgun (WGS) entry which is preliminary data.</text>
</comment>
<protein>
    <submittedName>
        <fullName evidence="2">Retrotransposon-related protein</fullName>
    </submittedName>
</protein>
<dbReference type="ExpressionAtlas" id="A0A2K3LGA3">
    <property type="expression patterns" value="baseline"/>
</dbReference>
<accession>A0A2K3LGA3</accession>
<feature type="non-terminal residue" evidence="2">
    <location>
        <position position="174"/>
    </location>
</feature>
<dbReference type="AlphaFoldDB" id="A0A2K3LGA3"/>
<organism evidence="2 3">
    <name type="scientific">Trifolium pratense</name>
    <name type="common">Red clover</name>
    <dbReference type="NCBI Taxonomy" id="57577"/>
    <lineage>
        <taxon>Eukaryota</taxon>
        <taxon>Viridiplantae</taxon>
        <taxon>Streptophyta</taxon>
        <taxon>Embryophyta</taxon>
        <taxon>Tracheophyta</taxon>
        <taxon>Spermatophyta</taxon>
        <taxon>Magnoliopsida</taxon>
        <taxon>eudicotyledons</taxon>
        <taxon>Gunneridae</taxon>
        <taxon>Pentapetalae</taxon>
        <taxon>rosids</taxon>
        <taxon>fabids</taxon>
        <taxon>Fabales</taxon>
        <taxon>Fabaceae</taxon>
        <taxon>Papilionoideae</taxon>
        <taxon>50 kb inversion clade</taxon>
        <taxon>NPAAA clade</taxon>
        <taxon>Hologalegina</taxon>
        <taxon>IRL clade</taxon>
        <taxon>Trifolieae</taxon>
        <taxon>Trifolium</taxon>
    </lineage>
</organism>
<evidence type="ECO:0000256" key="1">
    <source>
        <dbReference type="SAM" id="Coils"/>
    </source>
</evidence>
<feature type="coiled-coil region" evidence="1">
    <location>
        <begin position="11"/>
        <end position="38"/>
    </location>
</feature>
<reference evidence="2 3" key="2">
    <citation type="journal article" date="2017" name="Front. Plant Sci.">
        <title>Gene Classification and Mining of Molecular Markers Useful in Red Clover (Trifolium pratense) Breeding.</title>
        <authorList>
            <person name="Istvanek J."/>
            <person name="Dluhosova J."/>
            <person name="Dluhos P."/>
            <person name="Patkova L."/>
            <person name="Nedelnik J."/>
            <person name="Repkova J."/>
        </authorList>
    </citation>
    <scope>NUCLEOTIDE SEQUENCE [LARGE SCALE GENOMIC DNA]</scope>
    <source>
        <strain evidence="3">cv. Tatra</strain>
        <tissue evidence="2">Young leaves</tissue>
    </source>
</reference>
<gene>
    <name evidence="2" type="ORF">L195_g033528</name>
</gene>
<name>A0A2K3LGA3_TRIPR</name>
<proteinExistence type="predicted"/>
<dbReference type="EMBL" id="ASHM01032574">
    <property type="protein sequence ID" value="PNX77560.1"/>
    <property type="molecule type" value="Genomic_DNA"/>
</dbReference>
<keyword evidence="1" id="KW-0175">Coiled coil</keyword>
<dbReference type="Proteomes" id="UP000236291">
    <property type="component" value="Unassembled WGS sequence"/>
</dbReference>
<evidence type="ECO:0000313" key="2">
    <source>
        <dbReference type="EMBL" id="PNX77560.1"/>
    </source>
</evidence>
<evidence type="ECO:0000313" key="3">
    <source>
        <dbReference type="Proteomes" id="UP000236291"/>
    </source>
</evidence>
<sequence>MPSKKITPAAFSKMEARVENLEGEITEIRSTLVDVQKTMKESHANLIAMMERCLGKSTVVDEGSASIVAKTIPANQISSGKEKGMSSGGLHGEALTEFRHSVKRVELPSFDGEDPAGWISRAEVYFRVQGTMPEVKVSLAQLCMDGATIHFFNSLLREDEDLTWEGLKEALLER</sequence>
<reference evidence="2 3" key="1">
    <citation type="journal article" date="2014" name="Am. J. Bot.">
        <title>Genome assembly and annotation for red clover (Trifolium pratense; Fabaceae).</title>
        <authorList>
            <person name="Istvanek J."/>
            <person name="Jaros M."/>
            <person name="Krenek A."/>
            <person name="Repkova J."/>
        </authorList>
    </citation>
    <scope>NUCLEOTIDE SEQUENCE [LARGE SCALE GENOMIC DNA]</scope>
    <source>
        <strain evidence="3">cv. Tatra</strain>
        <tissue evidence="2">Young leaves</tissue>
    </source>
</reference>